<dbReference type="PANTHER" id="PTHR30213:SF0">
    <property type="entry name" value="UPF0761 MEMBRANE PROTEIN YIHY"/>
    <property type="match status" value="1"/>
</dbReference>
<dbReference type="Proteomes" id="UP001595773">
    <property type="component" value="Unassembled WGS sequence"/>
</dbReference>
<dbReference type="RefSeq" id="WP_230065981.1">
    <property type="nucleotide sequence ID" value="NZ_BAABLL010000010.1"/>
</dbReference>
<feature type="transmembrane region" description="Helical" evidence="7">
    <location>
        <begin position="164"/>
        <end position="190"/>
    </location>
</feature>
<feature type="transmembrane region" description="Helical" evidence="7">
    <location>
        <begin position="368"/>
        <end position="386"/>
    </location>
</feature>
<keyword evidence="4 7" id="KW-1133">Transmembrane helix</keyword>
<proteinExistence type="predicted"/>
<accession>A0ABV8R2Y0</accession>
<evidence type="ECO:0000256" key="5">
    <source>
        <dbReference type="ARBA" id="ARBA00023136"/>
    </source>
</evidence>
<reference evidence="9" key="1">
    <citation type="journal article" date="2019" name="Int. J. Syst. Evol. Microbiol.">
        <title>The Global Catalogue of Microorganisms (GCM) 10K type strain sequencing project: providing services to taxonomists for standard genome sequencing and annotation.</title>
        <authorList>
            <consortium name="The Broad Institute Genomics Platform"/>
            <consortium name="The Broad Institute Genome Sequencing Center for Infectious Disease"/>
            <person name="Wu L."/>
            <person name="Ma J."/>
        </authorList>
    </citation>
    <scope>NUCLEOTIDE SEQUENCE [LARGE SCALE GENOMIC DNA]</scope>
    <source>
        <strain evidence="9">CGMCC 1.10698</strain>
    </source>
</reference>
<comment type="caution">
    <text evidence="8">The sequence shown here is derived from an EMBL/GenBank/DDBJ whole genome shotgun (WGS) entry which is preliminary data.</text>
</comment>
<feature type="transmembrane region" description="Helical" evidence="7">
    <location>
        <begin position="55"/>
        <end position="81"/>
    </location>
</feature>
<organism evidence="8 9">
    <name type="scientific">Arthrobacter cryoconiti</name>
    <dbReference type="NCBI Taxonomy" id="748907"/>
    <lineage>
        <taxon>Bacteria</taxon>
        <taxon>Bacillati</taxon>
        <taxon>Actinomycetota</taxon>
        <taxon>Actinomycetes</taxon>
        <taxon>Micrococcales</taxon>
        <taxon>Micrococcaceae</taxon>
        <taxon>Arthrobacter</taxon>
    </lineage>
</organism>
<evidence type="ECO:0000256" key="2">
    <source>
        <dbReference type="ARBA" id="ARBA00022475"/>
    </source>
</evidence>
<feature type="region of interest" description="Disordered" evidence="6">
    <location>
        <begin position="1"/>
        <end position="30"/>
    </location>
</feature>
<feature type="transmembrane region" description="Helical" evidence="7">
    <location>
        <begin position="119"/>
        <end position="143"/>
    </location>
</feature>
<dbReference type="EMBL" id="JBHSCQ010000022">
    <property type="protein sequence ID" value="MFC4266787.1"/>
    <property type="molecule type" value="Genomic_DNA"/>
</dbReference>
<evidence type="ECO:0000313" key="8">
    <source>
        <dbReference type="EMBL" id="MFC4266787.1"/>
    </source>
</evidence>
<keyword evidence="5 7" id="KW-0472">Membrane</keyword>
<protein>
    <submittedName>
        <fullName evidence="8">YihY/virulence factor BrkB family protein</fullName>
    </submittedName>
</protein>
<name>A0ABV8R2Y0_9MICC</name>
<keyword evidence="2" id="KW-1003">Cell membrane</keyword>
<keyword evidence="9" id="KW-1185">Reference proteome</keyword>
<feature type="transmembrane region" description="Helical" evidence="7">
    <location>
        <begin position="276"/>
        <end position="297"/>
    </location>
</feature>
<dbReference type="InterPro" id="IPR017039">
    <property type="entry name" value="Virul_fac_BrkB"/>
</dbReference>
<evidence type="ECO:0000256" key="6">
    <source>
        <dbReference type="SAM" id="MobiDB-lite"/>
    </source>
</evidence>
<evidence type="ECO:0000313" key="9">
    <source>
        <dbReference type="Proteomes" id="UP001595773"/>
    </source>
</evidence>
<dbReference type="Pfam" id="PF03631">
    <property type="entry name" value="Virul_fac_BrkB"/>
    <property type="match status" value="1"/>
</dbReference>
<evidence type="ECO:0000256" key="3">
    <source>
        <dbReference type="ARBA" id="ARBA00022692"/>
    </source>
</evidence>
<feature type="transmembrane region" description="Helical" evidence="7">
    <location>
        <begin position="210"/>
        <end position="229"/>
    </location>
</feature>
<comment type="subcellular location">
    <subcellularLocation>
        <location evidence="1">Cell membrane</location>
        <topology evidence="1">Multi-pass membrane protein</topology>
    </subcellularLocation>
</comment>
<feature type="transmembrane region" description="Helical" evidence="7">
    <location>
        <begin position="241"/>
        <end position="264"/>
    </location>
</feature>
<evidence type="ECO:0000256" key="7">
    <source>
        <dbReference type="SAM" id="Phobius"/>
    </source>
</evidence>
<sequence>MSSQVKIGTAVDHAGAPSPHDSRKPQNPIKLPANSWKYIAKRALSKFSTDGCTDLAAALTYYGVLSLFPAILALVSIVGLLGQKEETTKVMLDLIGQLGGTKVSEAVAEPVKALAGSSAAGWAFALGLLTALWSASGYVGAFSRAMNRVYGTDEGRPVWKLRPTLLLVTLGAVLLVAAIALMLVISGPLARVIGNVLGVGDAAVIVWNTAKWPVVAILAIALIAVLYYFTPNVRQPKFRWISIGASVALIAMVLASIGFFFYVANFSKYNKTYGSIAGVIVLLLWIWILNLMLLLGAQVDAELERGRQLQAGIKAESQLMLPPRDTTASAKKREKHMLLVAQGKSMRRRAALEAGLGSGLEATAEKRVLWWTVAAGATMVLVSAIRRRRIANTDKP</sequence>
<gene>
    <name evidence="8" type="ORF">ACFOW9_14350</name>
</gene>
<keyword evidence="3 7" id="KW-0812">Transmembrane</keyword>
<evidence type="ECO:0000256" key="1">
    <source>
        <dbReference type="ARBA" id="ARBA00004651"/>
    </source>
</evidence>
<dbReference type="NCBIfam" id="TIGR00765">
    <property type="entry name" value="yihY_not_rbn"/>
    <property type="match status" value="1"/>
</dbReference>
<evidence type="ECO:0000256" key="4">
    <source>
        <dbReference type="ARBA" id="ARBA00022989"/>
    </source>
</evidence>
<dbReference type="PANTHER" id="PTHR30213">
    <property type="entry name" value="INNER MEMBRANE PROTEIN YHJD"/>
    <property type="match status" value="1"/>
</dbReference>